<evidence type="ECO:0000313" key="4">
    <source>
        <dbReference type="Proteomes" id="UP000261380"/>
    </source>
</evidence>
<dbReference type="Ensembl" id="ENSXCOT00000018482.1">
    <property type="protein sequence ID" value="ENSXCOP00000018251.1"/>
    <property type="gene ID" value="ENSXCOG00000013746.1"/>
</dbReference>
<dbReference type="AlphaFoldDB" id="A0A3B5MAE6"/>
<evidence type="ECO:0000259" key="2">
    <source>
        <dbReference type="Pfam" id="PF07773"/>
    </source>
</evidence>
<evidence type="ECO:0000313" key="3">
    <source>
        <dbReference type="Ensembl" id="ENSXCOP00000018251.1"/>
    </source>
</evidence>
<protein>
    <recommendedName>
        <fullName evidence="2">Tectonic-1-3 domain-containing protein</fullName>
    </recommendedName>
</protein>
<dbReference type="InterPro" id="IPR011677">
    <property type="entry name" value="TCTN1-3_dom"/>
</dbReference>
<dbReference type="STRING" id="32473.ENSXCOP00000018251"/>
<reference evidence="3" key="2">
    <citation type="submission" date="2025-09" db="UniProtKB">
        <authorList>
            <consortium name="Ensembl"/>
        </authorList>
    </citation>
    <scope>IDENTIFICATION</scope>
</reference>
<sequence length="224" mass="24431">ILSVLVPSPAFLKDQSSRCSQRLALDGDCSSLQALRMDTYTNVQLLAVSSGVLSPILLISGHNAQSSTPALVLFFPVLCIKADGGEPAVHYSGNPGYVVGMPLMSGDRATEYPCSYGRSMNLRDTLSLLQSTKDQDCLKGPHQRSPVLFGQDYMSGCTLRLEDITNCSLVSQSLLNVLRGPSPPQYVASFGNSRLENVLDWVPINMNPMSYKDQVFLRRLPRSS</sequence>
<dbReference type="PANTHER" id="PTHR14611">
    <property type="entry name" value="TECTONIC FAMILY MEMBER"/>
    <property type="match status" value="1"/>
</dbReference>
<dbReference type="Proteomes" id="UP000261380">
    <property type="component" value="Unplaced"/>
</dbReference>
<dbReference type="Pfam" id="PF07773">
    <property type="entry name" value="TCTN_DUF1619"/>
    <property type="match status" value="1"/>
</dbReference>
<dbReference type="GO" id="GO:0060271">
    <property type="term" value="P:cilium assembly"/>
    <property type="evidence" value="ECO:0007669"/>
    <property type="project" value="TreeGrafter"/>
</dbReference>
<dbReference type="GO" id="GO:1904491">
    <property type="term" value="P:protein localization to ciliary transition zone"/>
    <property type="evidence" value="ECO:0007669"/>
    <property type="project" value="TreeGrafter"/>
</dbReference>
<accession>A0A3B5MAE6</accession>
<comment type="subunit">
    <text evidence="1">Part of the tectonic-like complex (also named B9 complex).</text>
</comment>
<dbReference type="GeneTree" id="ENSGT00570000079101"/>
<dbReference type="GO" id="GO:0036038">
    <property type="term" value="C:MKS complex"/>
    <property type="evidence" value="ECO:0007669"/>
    <property type="project" value="TreeGrafter"/>
</dbReference>
<reference evidence="3" key="1">
    <citation type="submission" date="2025-08" db="UniProtKB">
        <authorList>
            <consortium name="Ensembl"/>
        </authorList>
    </citation>
    <scope>IDENTIFICATION</scope>
</reference>
<organism evidence="3 4">
    <name type="scientific">Xiphophorus couchianus</name>
    <name type="common">Monterrey platyfish</name>
    <dbReference type="NCBI Taxonomy" id="32473"/>
    <lineage>
        <taxon>Eukaryota</taxon>
        <taxon>Metazoa</taxon>
        <taxon>Chordata</taxon>
        <taxon>Craniata</taxon>
        <taxon>Vertebrata</taxon>
        <taxon>Euteleostomi</taxon>
        <taxon>Actinopterygii</taxon>
        <taxon>Neopterygii</taxon>
        <taxon>Teleostei</taxon>
        <taxon>Neoteleostei</taxon>
        <taxon>Acanthomorphata</taxon>
        <taxon>Ovalentaria</taxon>
        <taxon>Atherinomorphae</taxon>
        <taxon>Cyprinodontiformes</taxon>
        <taxon>Poeciliidae</taxon>
        <taxon>Poeciliinae</taxon>
        <taxon>Xiphophorus</taxon>
    </lineage>
</organism>
<feature type="domain" description="Tectonic-1-3" evidence="2">
    <location>
        <begin position="93"/>
        <end position="205"/>
    </location>
</feature>
<evidence type="ECO:0000256" key="1">
    <source>
        <dbReference type="ARBA" id="ARBA00011495"/>
    </source>
</evidence>
<keyword evidence="4" id="KW-1185">Reference proteome</keyword>
<proteinExistence type="predicted"/>
<name>A0A3B5MAE6_9TELE</name>
<dbReference type="InterPro" id="IPR040354">
    <property type="entry name" value="TCTN1-3"/>
</dbReference>
<dbReference type="PANTHER" id="PTHR14611:SF1">
    <property type="entry name" value="TECTONIC-1"/>
    <property type="match status" value="1"/>
</dbReference>